<dbReference type="EMBL" id="LGRN01000052">
    <property type="protein sequence ID" value="OJD17878.1"/>
    <property type="molecule type" value="Genomic_DNA"/>
</dbReference>
<sequence length="165" mass="18194">MSKWAGMLRWISERKMFHSHYGDCGRPENILALTNGTALFYDIDAVLPDRDSSNFLIRVSANAGNFHAPTPRVQTRKNVVVVFLVDIGNSAQQEASITAYLSHIAETMGSITGEVQRLAILNTDVYANARDKISRDLALLANSALTGVHRSRCLREAKASCNTRS</sequence>
<accession>A0A1J9PNZ3</accession>
<dbReference type="Proteomes" id="UP000182235">
    <property type="component" value="Unassembled WGS sequence"/>
</dbReference>
<proteinExistence type="predicted"/>
<dbReference type="VEuPathDB" id="FungiDB:AJ78_02050"/>
<reference evidence="1 2" key="1">
    <citation type="submission" date="2015-07" db="EMBL/GenBank/DDBJ databases">
        <title>Emmonsia species relationships and genome sequence.</title>
        <authorList>
            <consortium name="The Broad Institute Genomics Platform"/>
            <person name="Cuomo C.A."/>
            <person name="Munoz J.F."/>
            <person name="Imamovic A."/>
            <person name="Priest M.E."/>
            <person name="Young S."/>
            <person name="Clay O.K."/>
            <person name="McEwen J.G."/>
        </authorList>
    </citation>
    <scope>NUCLEOTIDE SEQUENCE [LARGE SCALE GENOMIC DNA]</scope>
    <source>
        <strain evidence="1 2">UAMH 9510</strain>
    </source>
</reference>
<name>A0A1J9PNZ3_9EURO</name>
<gene>
    <name evidence="1" type="ORF">AJ78_02050</name>
</gene>
<comment type="caution">
    <text evidence="1">The sequence shown here is derived from an EMBL/GenBank/DDBJ whole genome shotgun (WGS) entry which is preliminary data.</text>
</comment>
<keyword evidence="2" id="KW-1185">Reference proteome</keyword>
<organism evidence="1 2">
    <name type="scientific">Emergomyces pasteurianus Ep9510</name>
    <dbReference type="NCBI Taxonomy" id="1447872"/>
    <lineage>
        <taxon>Eukaryota</taxon>
        <taxon>Fungi</taxon>
        <taxon>Dikarya</taxon>
        <taxon>Ascomycota</taxon>
        <taxon>Pezizomycotina</taxon>
        <taxon>Eurotiomycetes</taxon>
        <taxon>Eurotiomycetidae</taxon>
        <taxon>Onygenales</taxon>
        <taxon>Ajellomycetaceae</taxon>
        <taxon>Emergomyces</taxon>
    </lineage>
</organism>
<protein>
    <submittedName>
        <fullName evidence="1">Uncharacterized protein</fullName>
    </submittedName>
</protein>
<evidence type="ECO:0000313" key="2">
    <source>
        <dbReference type="Proteomes" id="UP000182235"/>
    </source>
</evidence>
<evidence type="ECO:0000313" key="1">
    <source>
        <dbReference type="EMBL" id="OJD17878.1"/>
    </source>
</evidence>
<dbReference type="AlphaFoldDB" id="A0A1J9PNZ3"/>